<name>A0ACB9LIP0_9MYRT</name>
<keyword evidence="2" id="KW-1185">Reference proteome</keyword>
<gene>
    <name evidence="1" type="ORF">MLD38_035895</name>
</gene>
<organism evidence="1 2">
    <name type="scientific">Melastoma candidum</name>
    <dbReference type="NCBI Taxonomy" id="119954"/>
    <lineage>
        <taxon>Eukaryota</taxon>
        <taxon>Viridiplantae</taxon>
        <taxon>Streptophyta</taxon>
        <taxon>Embryophyta</taxon>
        <taxon>Tracheophyta</taxon>
        <taxon>Spermatophyta</taxon>
        <taxon>Magnoliopsida</taxon>
        <taxon>eudicotyledons</taxon>
        <taxon>Gunneridae</taxon>
        <taxon>Pentapetalae</taxon>
        <taxon>rosids</taxon>
        <taxon>malvids</taxon>
        <taxon>Myrtales</taxon>
        <taxon>Melastomataceae</taxon>
        <taxon>Melastomatoideae</taxon>
        <taxon>Melastomateae</taxon>
        <taxon>Melastoma</taxon>
    </lineage>
</organism>
<reference evidence="2" key="1">
    <citation type="journal article" date="2023" name="Front. Plant Sci.">
        <title>Chromosomal-level genome assembly of Melastoma candidum provides insights into trichome evolution.</title>
        <authorList>
            <person name="Zhong Y."/>
            <person name="Wu W."/>
            <person name="Sun C."/>
            <person name="Zou P."/>
            <person name="Liu Y."/>
            <person name="Dai S."/>
            <person name="Zhou R."/>
        </authorList>
    </citation>
    <scope>NUCLEOTIDE SEQUENCE [LARGE SCALE GENOMIC DNA]</scope>
</reference>
<dbReference type="EMBL" id="CM042890">
    <property type="protein sequence ID" value="KAI4310953.1"/>
    <property type="molecule type" value="Genomic_DNA"/>
</dbReference>
<accession>A0ACB9LIP0</accession>
<protein>
    <submittedName>
        <fullName evidence="1">Uncharacterized protein</fullName>
    </submittedName>
</protein>
<dbReference type="Proteomes" id="UP001057402">
    <property type="component" value="Chromosome 11"/>
</dbReference>
<comment type="caution">
    <text evidence="1">The sequence shown here is derived from an EMBL/GenBank/DDBJ whole genome shotgun (WGS) entry which is preliminary data.</text>
</comment>
<sequence length="674" mass="73425">MAMARASSGLAYPERFYAAASYAGFDGSTSSAGVTSKFSNDVALLLYALHQQATVGPCNISKPRGWSPVEQSKWASWHGLGNMASTEAMRLFVKILEEEDPGWYSRVPNGVAEPVTDVEVNTITIVDPIVENGIYAPETKSVSTENGIPSETQDKDVVSEGLGLVAVYDQWIRPSVSGQKPKPRYEHGAAVIGDKMYMYGGNHNGRYLGDIHMLDLRSWTWSKVETKLQDETTESQSSGSSAACAGHSLIAWGNKLLSIAGHTKDPSNAIQVRELDLLTNIWSTVKTYGKPPVSRGGQSVTLVGSTLVIFGGQDAKRALLNDLHILDLETMTWDEFDSVGVSPSPRSDHAAAVHAERYLLIFGGGSHASCFNDLHVLDLQTMEWSRPIQQGQIPTPRAGHAGVTVGENWFIVGGGDNKSGVSETIVLNMSTLVWSVVTTVEGRVPVASEGLSLVVGSYDGEDVLVSFGGYNGRYNNEVDVLKPSHKSTLPAKTLEAVPDSVSAVVNHTNATRDVESELEAVQDGRIREITVDDVGQDLKISKPKGSNGILGTLKAEKEELESLLSKERLTSVKLEQDLLEAEARNTDLYEELQSVRGQLAAEQSRCFKLEVEVAELRQKLQTMESLQKELELLQRQKAASEQAEMMAKQRQNSGRMWTWITGAPPGQNKEDEDH</sequence>
<evidence type="ECO:0000313" key="2">
    <source>
        <dbReference type="Proteomes" id="UP001057402"/>
    </source>
</evidence>
<evidence type="ECO:0000313" key="1">
    <source>
        <dbReference type="EMBL" id="KAI4310953.1"/>
    </source>
</evidence>
<proteinExistence type="predicted"/>